<reference evidence="1" key="2">
    <citation type="journal article" date="2022" name="New Phytol.">
        <title>Evolutionary transition to the ectomycorrhizal habit in the genomes of a hyperdiverse lineage of mushroom-forming fungi.</title>
        <authorList>
            <person name="Looney B."/>
            <person name="Miyauchi S."/>
            <person name="Morin E."/>
            <person name="Drula E."/>
            <person name="Courty P.E."/>
            <person name="Kohler A."/>
            <person name="Kuo A."/>
            <person name="LaButti K."/>
            <person name="Pangilinan J."/>
            <person name="Lipzen A."/>
            <person name="Riley R."/>
            <person name="Andreopoulos W."/>
            <person name="He G."/>
            <person name="Johnson J."/>
            <person name="Nolan M."/>
            <person name="Tritt A."/>
            <person name="Barry K.W."/>
            <person name="Grigoriev I.V."/>
            <person name="Nagy L.G."/>
            <person name="Hibbett D."/>
            <person name="Henrissat B."/>
            <person name="Matheny P.B."/>
            <person name="Labbe J."/>
            <person name="Martin F.M."/>
        </authorList>
    </citation>
    <scope>NUCLEOTIDE SEQUENCE</scope>
    <source>
        <strain evidence="1">FP105234-sp</strain>
    </source>
</reference>
<organism evidence="1 2">
    <name type="scientific">Auriscalpium vulgare</name>
    <dbReference type="NCBI Taxonomy" id="40419"/>
    <lineage>
        <taxon>Eukaryota</taxon>
        <taxon>Fungi</taxon>
        <taxon>Dikarya</taxon>
        <taxon>Basidiomycota</taxon>
        <taxon>Agaricomycotina</taxon>
        <taxon>Agaricomycetes</taxon>
        <taxon>Russulales</taxon>
        <taxon>Auriscalpiaceae</taxon>
        <taxon>Auriscalpium</taxon>
    </lineage>
</organism>
<evidence type="ECO:0000313" key="2">
    <source>
        <dbReference type="Proteomes" id="UP000814033"/>
    </source>
</evidence>
<comment type="caution">
    <text evidence="1">The sequence shown here is derived from an EMBL/GenBank/DDBJ whole genome shotgun (WGS) entry which is preliminary data.</text>
</comment>
<evidence type="ECO:0000313" key="1">
    <source>
        <dbReference type="EMBL" id="KAI0053007.1"/>
    </source>
</evidence>
<accession>A0ACB8SA45</accession>
<proteinExistence type="predicted"/>
<name>A0ACB8SA45_9AGAM</name>
<protein>
    <submittedName>
        <fullName evidence="1">Uncharacterized protein</fullName>
    </submittedName>
</protein>
<dbReference type="EMBL" id="MU275842">
    <property type="protein sequence ID" value="KAI0053007.1"/>
    <property type="molecule type" value="Genomic_DNA"/>
</dbReference>
<gene>
    <name evidence="1" type="ORF">FA95DRAFT_1482322</name>
</gene>
<reference evidence="1" key="1">
    <citation type="submission" date="2021-02" db="EMBL/GenBank/DDBJ databases">
        <authorList>
            <consortium name="DOE Joint Genome Institute"/>
            <person name="Ahrendt S."/>
            <person name="Looney B.P."/>
            <person name="Miyauchi S."/>
            <person name="Morin E."/>
            <person name="Drula E."/>
            <person name="Courty P.E."/>
            <person name="Chicoki N."/>
            <person name="Fauchery L."/>
            <person name="Kohler A."/>
            <person name="Kuo A."/>
            <person name="Labutti K."/>
            <person name="Pangilinan J."/>
            <person name="Lipzen A."/>
            <person name="Riley R."/>
            <person name="Andreopoulos W."/>
            <person name="He G."/>
            <person name="Johnson J."/>
            <person name="Barry K.W."/>
            <person name="Grigoriev I.V."/>
            <person name="Nagy L."/>
            <person name="Hibbett D."/>
            <person name="Henrissat B."/>
            <person name="Matheny P.B."/>
            <person name="Labbe J."/>
            <person name="Martin F."/>
        </authorList>
    </citation>
    <scope>NUCLEOTIDE SEQUENCE</scope>
    <source>
        <strain evidence="1">FP105234-sp</strain>
    </source>
</reference>
<dbReference type="Proteomes" id="UP000814033">
    <property type="component" value="Unassembled WGS sequence"/>
</dbReference>
<sequence>MLAGRHVHSRTIRSTARTASRRHFTSPIPALSDGFLDLALALPLPASWPPYSTGIILFTIATRLVFTVPFSLWAKKRQWRGEELVVPALQAERPLVQKRIVSEMQVERVRGSKEELRKTYEERVTKALKQRRKELFSEHRCSPTATMLIPPITQLPLFVGSSMMFSRMAQPPTVLDSESFLSLTSLSHADPTATLPIVLGIITLANVESSRWFISDLAREREAKEAERVKEKRAQGHLVLEPKKIVQTGLRMMSIGRILIGALVPGSVIIYWVSSATFGLFQSWVFDYWDKRRSNAPPRPSAAERTVAPAIPKKKASRSTKG</sequence>
<keyword evidence="2" id="KW-1185">Reference proteome</keyword>